<name>A0ABZ0PPZ2_9PSED</name>
<evidence type="ECO:0000259" key="5">
    <source>
        <dbReference type="Pfam" id="PF07732"/>
    </source>
</evidence>
<evidence type="ECO:0000256" key="2">
    <source>
        <dbReference type="ARBA" id="ARBA00023002"/>
    </source>
</evidence>
<evidence type="ECO:0000313" key="6">
    <source>
        <dbReference type="EMBL" id="WPC03212.1"/>
    </source>
</evidence>
<evidence type="ECO:0000313" key="7">
    <source>
        <dbReference type="Proteomes" id="UP001305928"/>
    </source>
</evidence>
<feature type="domain" description="Plastocyanin-like" evidence="4">
    <location>
        <begin position="516"/>
        <end position="633"/>
    </location>
</feature>
<feature type="compositionally biased region" description="Pro residues" evidence="3">
    <location>
        <begin position="78"/>
        <end position="95"/>
    </location>
</feature>
<evidence type="ECO:0000256" key="3">
    <source>
        <dbReference type="SAM" id="MobiDB-lite"/>
    </source>
</evidence>
<feature type="domain" description="Plastocyanin-like" evidence="5">
    <location>
        <begin position="183"/>
        <end position="246"/>
    </location>
</feature>
<accession>A0ABZ0PPZ2</accession>
<sequence length="635" mass="71819">MKTLLLENVDRLTPGDWKISVRAGGWEPVPALASELSEGEGRRDFLRLTAAAMAAPLFFASTGSEARRRRRGRDPEPEPAPEPGPPVVPPSPPSIPWAKELPEEPPVLEATELDPAPTGLAQTALGECGRDKHQRWDQLYATPRQYPPMHYELSVEENDAWEFNPAYPRQRIWGFTGDSSKATTPGPTIMARYGQPVVVRFRNNLPQNHVGFGSPEISMHLHNHHVGSESDGFPGDYFSPLKAGPTLAAPGRWKDHFYSNIYAGYDELQNGIGDEREALGTLWYHDHTFDFTAPNLYRGMAGFYLLFDHIDSGNERDPSPTALRLPSYPYDYPLSFGDRRFDANGMLVYDQVDPDGTLGDKVAVNGLIEPVLKVARRKYRFRLLDIGPSRIYEFFLTRANGVSQTFDYIGNDGNLFPAPLRNRVSVRIAVAERADIVIDFSKYAIGTELFLVNRLIQTISRRADGLGASTQVLKFIVDREPAEQDLSQVPNVLRELPPLDPAEIAAAPVRRWVFERKNGMWAINGQFFNPNQSRAVIPKGGAEVWELVNIDNGWSHPIHIHFEEGRILSMTRDGVAVPVPPEWQGRKDVYVLREMSSFRIFLRFRDYVGKYVMHCHNLIHEDHAMMLRWDIREDD</sequence>
<organism evidence="6 7">
    <name type="scientific">Pseudomonas benzenivorans</name>
    <dbReference type="NCBI Taxonomy" id="556533"/>
    <lineage>
        <taxon>Bacteria</taxon>
        <taxon>Pseudomonadati</taxon>
        <taxon>Pseudomonadota</taxon>
        <taxon>Gammaproteobacteria</taxon>
        <taxon>Pseudomonadales</taxon>
        <taxon>Pseudomonadaceae</taxon>
        <taxon>Pseudomonas</taxon>
    </lineage>
</organism>
<dbReference type="InterPro" id="IPR011707">
    <property type="entry name" value="Cu-oxidase-like_N"/>
</dbReference>
<evidence type="ECO:0000256" key="1">
    <source>
        <dbReference type="ARBA" id="ARBA00022723"/>
    </source>
</evidence>
<dbReference type="PANTHER" id="PTHR48267">
    <property type="entry name" value="CUPREDOXIN SUPERFAMILY PROTEIN"/>
    <property type="match status" value="1"/>
</dbReference>
<dbReference type="InterPro" id="IPR045087">
    <property type="entry name" value="Cu-oxidase_fam"/>
</dbReference>
<keyword evidence="1" id="KW-0479">Metal-binding</keyword>
<evidence type="ECO:0000259" key="4">
    <source>
        <dbReference type="Pfam" id="PF07731"/>
    </source>
</evidence>
<dbReference type="InterPro" id="IPR011706">
    <property type="entry name" value="Cu-oxidase_C"/>
</dbReference>
<dbReference type="Proteomes" id="UP001305928">
    <property type="component" value="Chromosome"/>
</dbReference>
<protein>
    <submittedName>
        <fullName evidence="6">Multicopper oxidase domain-containing protein</fullName>
    </submittedName>
</protein>
<proteinExistence type="predicted"/>
<dbReference type="Gene3D" id="2.60.40.420">
    <property type="entry name" value="Cupredoxins - blue copper proteins"/>
    <property type="match status" value="3"/>
</dbReference>
<feature type="region of interest" description="Disordered" evidence="3">
    <location>
        <begin position="59"/>
        <end position="100"/>
    </location>
</feature>
<gene>
    <name evidence="6" type="ORF">SBP02_10410</name>
</gene>
<reference evidence="6 7" key="1">
    <citation type="submission" date="2023-11" db="EMBL/GenBank/DDBJ databases">
        <title>Complete genome of Pseudomonas benzenivorans BA3361.</title>
        <authorList>
            <person name="Shin S.Y."/>
            <person name="Song J."/>
            <person name="Kang H."/>
        </authorList>
    </citation>
    <scope>NUCLEOTIDE SEQUENCE [LARGE SCALE GENOMIC DNA]</scope>
    <source>
        <strain evidence="6 7">HNIBRBA3361</strain>
    </source>
</reference>
<dbReference type="EMBL" id="CP137892">
    <property type="protein sequence ID" value="WPC03212.1"/>
    <property type="molecule type" value="Genomic_DNA"/>
</dbReference>
<dbReference type="CDD" id="cd13889">
    <property type="entry name" value="CuRO_3_BOD"/>
    <property type="match status" value="1"/>
</dbReference>
<keyword evidence="2" id="KW-0560">Oxidoreductase</keyword>
<dbReference type="PROSITE" id="PS00080">
    <property type="entry name" value="MULTICOPPER_OXIDASE2"/>
    <property type="match status" value="1"/>
</dbReference>
<dbReference type="InterPro" id="IPR008972">
    <property type="entry name" value="Cupredoxin"/>
</dbReference>
<keyword evidence="7" id="KW-1185">Reference proteome</keyword>
<dbReference type="SUPFAM" id="SSF49503">
    <property type="entry name" value="Cupredoxins"/>
    <property type="match status" value="3"/>
</dbReference>
<dbReference type="RefSeq" id="WP_318639653.1">
    <property type="nucleotide sequence ID" value="NZ_CP137892.1"/>
</dbReference>
<dbReference type="InterPro" id="IPR002355">
    <property type="entry name" value="Cu_oxidase_Cu_BS"/>
</dbReference>
<dbReference type="PANTHER" id="PTHR48267:SF1">
    <property type="entry name" value="BILIRUBIN OXIDASE"/>
    <property type="match status" value="1"/>
</dbReference>
<dbReference type="Pfam" id="PF07731">
    <property type="entry name" value="Cu-oxidase_2"/>
    <property type="match status" value="1"/>
</dbReference>
<dbReference type="Pfam" id="PF07732">
    <property type="entry name" value="Cu-oxidase_3"/>
    <property type="match status" value="1"/>
</dbReference>